<evidence type="ECO:0000256" key="1">
    <source>
        <dbReference type="ARBA" id="ARBA00010075"/>
    </source>
</evidence>
<protein>
    <submittedName>
        <fullName evidence="7">Transposase, IS4 family</fullName>
    </submittedName>
</protein>
<dbReference type="PANTHER" id="PTHR33258">
    <property type="entry name" value="TRANSPOSASE INSL FOR INSERTION SEQUENCE ELEMENT IS186A-RELATED"/>
    <property type="match status" value="1"/>
</dbReference>
<comment type="caution">
    <text evidence="7">The sequence shown here is derived from an EMBL/GenBank/DDBJ whole genome shotgun (WGS) entry which is preliminary data.</text>
</comment>
<evidence type="ECO:0000313" key="8">
    <source>
        <dbReference type="Proteomes" id="UP000003577"/>
    </source>
</evidence>
<comment type="similarity">
    <text evidence="1">Belongs to the transposase 11 family.</text>
</comment>
<dbReference type="NCBIfam" id="NF033592">
    <property type="entry name" value="transpos_IS4_1"/>
    <property type="match status" value="1"/>
</dbReference>
<dbReference type="EMBL" id="AAVP02000004">
    <property type="protein sequence ID" value="EDK24463.1"/>
    <property type="molecule type" value="Genomic_DNA"/>
</dbReference>
<evidence type="ECO:0000313" key="7">
    <source>
        <dbReference type="EMBL" id="EDK25777.1"/>
    </source>
</evidence>
<accession>A5KKC4</accession>
<dbReference type="GO" id="GO:0004803">
    <property type="term" value="F:transposase activity"/>
    <property type="evidence" value="ECO:0007669"/>
    <property type="project" value="InterPro"/>
</dbReference>
<gene>
    <name evidence="7" type="ORF">RUMTOR_00676</name>
    <name evidence="6" type="ORF">RUMTOR_01192</name>
</gene>
<dbReference type="SUPFAM" id="SSF53098">
    <property type="entry name" value="Ribonuclease H-like"/>
    <property type="match status" value="1"/>
</dbReference>
<keyword evidence="4" id="KW-0233">DNA recombination</keyword>
<dbReference type="EMBL" id="AAVP02000001">
    <property type="protein sequence ID" value="EDK25777.1"/>
    <property type="molecule type" value="Genomic_DNA"/>
</dbReference>
<dbReference type="GO" id="GO:0006313">
    <property type="term" value="P:DNA transposition"/>
    <property type="evidence" value="ECO:0007669"/>
    <property type="project" value="InterPro"/>
</dbReference>
<feature type="domain" description="Transposase IS4-like" evidence="5">
    <location>
        <begin position="122"/>
        <end position="331"/>
    </location>
</feature>
<dbReference type="InterPro" id="IPR047952">
    <property type="entry name" value="Transpos_IS4"/>
</dbReference>
<reference evidence="7 8" key="2">
    <citation type="submission" date="2007-04" db="EMBL/GenBank/DDBJ databases">
        <title>Draft genome sequence of Ruminococcus torques (ATCC 27756).</title>
        <authorList>
            <person name="Sudarsanam P."/>
            <person name="Ley R."/>
            <person name="Guruge J."/>
            <person name="Turnbaugh P.J."/>
            <person name="Mahowald M."/>
            <person name="Liep D."/>
            <person name="Gordon J."/>
        </authorList>
    </citation>
    <scope>NUCLEOTIDE SEQUENCE [LARGE SCALE GENOMIC DNA]</scope>
    <source>
        <strain evidence="7 8">ATCC 27756</strain>
    </source>
</reference>
<organism evidence="7 8">
    <name type="scientific">[Ruminococcus] torques ATCC 27756</name>
    <dbReference type="NCBI Taxonomy" id="411460"/>
    <lineage>
        <taxon>Bacteria</taxon>
        <taxon>Bacillati</taxon>
        <taxon>Bacillota</taxon>
        <taxon>Clostridia</taxon>
        <taxon>Lachnospirales</taxon>
        <taxon>Lachnospiraceae</taxon>
        <taxon>Mediterraneibacter</taxon>
    </lineage>
</organism>
<keyword evidence="2" id="KW-0815">Transposition</keyword>
<dbReference type="Pfam" id="PF01609">
    <property type="entry name" value="DDE_Tnp_1"/>
    <property type="match status" value="1"/>
</dbReference>
<dbReference type="PANTHER" id="PTHR33258:SF1">
    <property type="entry name" value="TRANSPOSASE INSL FOR INSERTION SEQUENCE ELEMENT IS186A-RELATED"/>
    <property type="match status" value="1"/>
</dbReference>
<dbReference type="Proteomes" id="UP000003577">
    <property type="component" value="Unassembled WGS sequence"/>
</dbReference>
<evidence type="ECO:0000256" key="3">
    <source>
        <dbReference type="ARBA" id="ARBA00023125"/>
    </source>
</evidence>
<evidence type="ECO:0000256" key="2">
    <source>
        <dbReference type="ARBA" id="ARBA00022578"/>
    </source>
</evidence>
<dbReference type="AlphaFoldDB" id="A5KKC4"/>
<reference evidence="7 8" key="1">
    <citation type="submission" date="2007-03" db="EMBL/GenBank/DDBJ databases">
        <authorList>
            <person name="Fulton L."/>
            <person name="Clifton S."/>
            <person name="Fulton B."/>
            <person name="Xu J."/>
            <person name="Minx P."/>
            <person name="Pepin K.H."/>
            <person name="Johnson M."/>
            <person name="Thiruvilangam P."/>
            <person name="Bhonagiri V."/>
            <person name="Nash W.E."/>
            <person name="Mardis E.R."/>
            <person name="Wilson R.K."/>
        </authorList>
    </citation>
    <scope>NUCLEOTIDE SEQUENCE [LARGE SCALE GENOMIC DNA]</scope>
    <source>
        <strain evidence="7 8">ATCC 27756</strain>
    </source>
</reference>
<dbReference type="InterPro" id="IPR012337">
    <property type="entry name" value="RNaseH-like_sf"/>
</dbReference>
<dbReference type="HOGENOM" id="CLU_049304_0_0_9"/>
<evidence type="ECO:0000313" key="6">
    <source>
        <dbReference type="EMBL" id="EDK24463.1"/>
    </source>
</evidence>
<name>A5KKC4_9FIRM</name>
<keyword evidence="3" id="KW-0238">DNA-binding</keyword>
<dbReference type="InterPro" id="IPR002559">
    <property type="entry name" value="Transposase_11"/>
</dbReference>
<sequence>MRGDFMNTKLLTSILQSSNDLITSEDFLTRHRIGNAFTRSGKLSFSNLIYFVLQSVHKSIPINYARFLENFPSDLPIFVSKQAISKARQGISHKAFLELFRLSVKQFYFQPVNLRTWNGFHIYAVDGSTIQIPESKENYEVFGGNPNKTKIISPLASASVLYDVINDILIDVSLHPYRYNERESAKAHVDFLPRFPNSIILFDRGYPSEDMFHYLNSKGILFLMRVPKTFKKAISEQEDALFTYPASCNKESLTLRSIHFLLEDGSTEYLVTNLMPEQIAKENFPDLYQFRWGVESKYRELKNRLEIEAFNSIKPASIQQEFFAAMYLSNLVAVIKSESDSKIIVSINNRHAYQANRSYILNRIKNCIVHLLRSPLSICYEMICRIVEEASKTCPIIRPDRKFGRYRKHTRRRYYSHMKSCI</sequence>
<dbReference type="PaxDb" id="411460-RUMTOR_00676"/>
<evidence type="ECO:0000256" key="4">
    <source>
        <dbReference type="ARBA" id="ARBA00023172"/>
    </source>
</evidence>
<proteinExistence type="inferred from homology"/>
<evidence type="ECO:0000259" key="5">
    <source>
        <dbReference type="Pfam" id="PF01609"/>
    </source>
</evidence>
<dbReference type="GO" id="GO:0003677">
    <property type="term" value="F:DNA binding"/>
    <property type="evidence" value="ECO:0007669"/>
    <property type="project" value="UniProtKB-KW"/>
</dbReference>